<reference evidence="3" key="3">
    <citation type="submission" date="2018-08" db="EMBL/GenBank/DDBJ databases">
        <authorList>
            <person name="Guldener U."/>
        </authorList>
    </citation>
    <scope>NUCLEOTIDE SEQUENCE</scope>
    <source>
        <strain evidence="3">UB2</strain>
    </source>
</reference>
<feature type="region of interest" description="Disordered" evidence="1">
    <location>
        <begin position="641"/>
        <end position="662"/>
    </location>
</feature>
<evidence type="ECO:0000313" key="3">
    <source>
        <dbReference type="EMBL" id="SYW79428.1"/>
    </source>
</evidence>
<evidence type="ECO:0000313" key="2">
    <source>
        <dbReference type="EMBL" id="SAM82384.1"/>
    </source>
</evidence>
<feature type="compositionally biased region" description="Low complexity" evidence="1">
    <location>
        <begin position="398"/>
        <end position="415"/>
    </location>
</feature>
<dbReference type="OrthoDB" id="2553867at2759"/>
<evidence type="ECO:0000313" key="5">
    <source>
        <dbReference type="Proteomes" id="UP000658997"/>
    </source>
</evidence>
<feature type="compositionally biased region" description="Basic and acidic residues" evidence="1">
    <location>
        <begin position="57"/>
        <end position="93"/>
    </location>
</feature>
<feature type="region of interest" description="Disordered" evidence="1">
    <location>
        <begin position="121"/>
        <end position="174"/>
    </location>
</feature>
<name>A0A1K0G4J8_9BASI</name>
<feature type="compositionally biased region" description="Polar residues" evidence="1">
    <location>
        <begin position="127"/>
        <end position="137"/>
    </location>
</feature>
<feature type="compositionally biased region" description="Polar residues" evidence="1">
    <location>
        <begin position="248"/>
        <end position="265"/>
    </location>
</feature>
<feature type="compositionally biased region" description="Polar residues" evidence="1">
    <location>
        <begin position="16"/>
        <end position="29"/>
    </location>
</feature>
<feature type="compositionally biased region" description="Basic and acidic residues" evidence="1">
    <location>
        <begin position="491"/>
        <end position="530"/>
    </location>
</feature>
<feature type="compositionally biased region" description="Polar residues" evidence="1">
    <location>
        <begin position="469"/>
        <end position="481"/>
    </location>
</feature>
<evidence type="ECO:0000313" key="4">
    <source>
        <dbReference type="Proteomes" id="UP000179920"/>
    </source>
</evidence>
<feature type="compositionally biased region" description="Polar residues" evidence="1">
    <location>
        <begin position="275"/>
        <end position="285"/>
    </location>
</feature>
<feature type="region of interest" description="Disordered" evidence="1">
    <location>
        <begin position="434"/>
        <end position="543"/>
    </location>
</feature>
<feature type="compositionally biased region" description="Polar residues" evidence="1">
    <location>
        <begin position="941"/>
        <end position="952"/>
    </location>
</feature>
<reference evidence="4" key="2">
    <citation type="submission" date="2016-04" db="EMBL/GenBank/DDBJ databases">
        <authorList>
            <person name="Guldener U."/>
            <person name="Guldener U."/>
        </authorList>
    </citation>
    <scope>NUCLEOTIDE SEQUENCE [LARGE SCALE GENOMIC DNA]</scope>
    <source>
        <strain evidence="4">UB2112</strain>
    </source>
</reference>
<feature type="compositionally biased region" description="Low complexity" evidence="1">
    <location>
        <begin position="731"/>
        <end position="747"/>
    </location>
</feature>
<sequence length="1204" mass="126937">MLVYMSQYVDDRSASPAPSSKSYNKSASVKSKKGKINFVSKASIAVFDPRPAMGIDTGREWHEADCSKPESRSSFDHASRRHARNTEDNDRAHNCTTSPIPELEAFATSVDDVYAYGSSDAAHPTEMTRQPSASSSVFEDDRDVPETPTRRRFLPRNSFAPSASTLSNNSSNPPCYPTDDFLFSPLGTPAKSSRSAGTSVHSTSASSSSSSSFARFFARKKKDKAPSLSGLASRSTPDLFDGVPQSAPPTSLTFEQSGFQFSPQRKGSDVANLHESPSSLRTSPVRQPVRLIHEISSTRFSPLAKKKSMSALRQIREHHNAVGAAPNKSITFANPEEHQRSRKALADARAQAALDVAPALLPLPSFDTSSPMIPIEFAWNSKRGTVRESQMPTLGCNTRPVSRVVSSTGRGVPSPGLNPIRLNDLRKSTISLHGETAPRFSDGTRSTPSKPPLGKSAALPAQGAKPRSETSAAQKRMSMTQRVVDGLLDQNHGREEPEMRARRSDMEVRSARRRSRSVDGRAGHALKLHDLTSPPSSNSHSDSVFPAFVRHAPISPGRSNSPSSRFFGDSEQANAVTPTPRQAASFDTPTSASPNRTSPSSSAGRSPQRHPSAAETQQARRVNFAGQRAKAVAVASPLLRSKSPRMGGRSTTPLPVVNIMPPTPDLAANEEDHERQQAVLQRRESVDVQEAVKATIEAAKVAQVAAVTPSSSVKDDATVSASRDLPSRQDAATSTPAPAPVAASVPAKPANAAAVTPVSPESVYSPASVYLPKSTETTFAALHAGLFGSDDLSTKEELEITADSMAVELSYVGMARTDSVTSELSEASSARSSSSGALAFSRSMSSSSLVSGGTFSSASSNASMSPERKMGYLPSSTSFDFSPTKMSSSASLASSAGTSIFELETEMASGNADLTGALGLAKLKTPFQVKGSSVGGAPGQPSASDSSDCDTPTLASCRQMGTTAVAREQKPQLSEKAALNRQLDLSMDLSDLAQELGLGRLSQIGLAHLKGVDALAEKPAAIAEPTMTLGTVNAAFVKKVLPVKPPKSSARATASAVTAIAAAGTGLARFGVGMNDIASSAAMSPLPVSIAGRSPQTPPRTKLPAVEPTELTTAASGRKVSASGVPKAEGGFGLGLNFAESPSPQSQPRKAAIAPASYSQHKVLHSHIMPASTLQYSHQPPQQQQHYHQNAYEEEEAEWVGVAM</sequence>
<protein>
    <submittedName>
        <fullName evidence="2">Uncharacterized protein</fullName>
    </submittedName>
</protein>
<dbReference type="Proteomes" id="UP000658997">
    <property type="component" value="Unassembled WGS sequence"/>
</dbReference>
<feature type="region of interest" description="Disordered" evidence="1">
    <location>
        <begin position="708"/>
        <end position="747"/>
    </location>
</feature>
<gene>
    <name evidence="3" type="ORF">UBRO2_03112</name>
    <name evidence="2" type="ORF">UBRO_04615</name>
</gene>
<feature type="compositionally biased region" description="Low complexity" evidence="1">
    <location>
        <begin position="588"/>
        <end position="602"/>
    </location>
</feature>
<feature type="region of interest" description="Disordered" evidence="1">
    <location>
        <begin position="1"/>
        <end position="31"/>
    </location>
</feature>
<feature type="compositionally biased region" description="Low complexity" evidence="1">
    <location>
        <begin position="195"/>
        <end position="208"/>
    </location>
</feature>
<evidence type="ECO:0000256" key="1">
    <source>
        <dbReference type="SAM" id="MobiDB-lite"/>
    </source>
</evidence>
<dbReference type="Proteomes" id="UP000179920">
    <property type="component" value="Chromosome VII"/>
</dbReference>
<feature type="compositionally biased region" description="Polar residues" evidence="1">
    <location>
        <begin position="571"/>
        <end position="587"/>
    </location>
</feature>
<dbReference type="EMBL" id="LT558123">
    <property type="protein sequence ID" value="SAM82384.1"/>
    <property type="molecule type" value="Genomic_DNA"/>
</dbReference>
<feature type="compositionally biased region" description="Polar residues" evidence="1">
    <location>
        <begin position="159"/>
        <end position="173"/>
    </location>
</feature>
<dbReference type="EMBL" id="ULHB01000054">
    <property type="protein sequence ID" value="SYW79428.1"/>
    <property type="molecule type" value="Genomic_DNA"/>
</dbReference>
<reference evidence="2" key="1">
    <citation type="submission" date="2016-04" db="EMBL/GenBank/DDBJ databases">
        <authorList>
            <person name="Evans L.H."/>
            <person name="Alamgir A."/>
            <person name="Owens N."/>
            <person name="Weber N.D."/>
            <person name="Virtaneva K."/>
            <person name="Barbian K."/>
            <person name="Babar A."/>
            <person name="Rosenke K."/>
        </authorList>
    </citation>
    <scope>NUCLEOTIDE SEQUENCE</scope>
    <source>
        <strain evidence="2">UB2112</strain>
    </source>
</reference>
<feature type="region of interest" description="Disordered" evidence="1">
    <location>
        <begin position="224"/>
        <end position="286"/>
    </location>
</feature>
<accession>A0A1K0G4J8</accession>
<feature type="region of interest" description="Disordered" evidence="1">
    <location>
        <begin position="555"/>
        <end position="618"/>
    </location>
</feature>
<feature type="region of interest" description="Disordered" evidence="1">
    <location>
        <begin position="51"/>
        <end position="100"/>
    </location>
</feature>
<feature type="region of interest" description="Disordered" evidence="1">
    <location>
        <begin position="930"/>
        <end position="952"/>
    </location>
</feature>
<keyword evidence="5" id="KW-1185">Reference proteome</keyword>
<feature type="region of interest" description="Disordered" evidence="1">
    <location>
        <begin position="389"/>
        <end position="421"/>
    </location>
</feature>
<proteinExistence type="predicted"/>
<feature type="region of interest" description="Disordered" evidence="1">
    <location>
        <begin position="187"/>
        <end position="208"/>
    </location>
</feature>
<feature type="compositionally biased region" description="Low complexity" evidence="1">
    <location>
        <begin position="533"/>
        <end position="543"/>
    </location>
</feature>
<dbReference type="AlphaFoldDB" id="A0A1K0G4J8"/>
<organism evidence="2 4">
    <name type="scientific">Ustilago bromivora</name>
    <dbReference type="NCBI Taxonomy" id="307758"/>
    <lineage>
        <taxon>Eukaryota</taxon>
        <taxon>Fungi</taxon>
        <taxon>Dikarya</taxon>
        <taxon>Basidiomycota</taxon>
        <taxon>Ustilaginomycotina</taxon>
        <taxon>Ustilaginomycetes</taxon>
        <taxon>Ustilaginales</taxon>
        <taxon>Ustilaginaceae</taxon>
        <taxon>Ustilago</taxon>
    </lineage>
</organism>